<keyword evidence="6" id="KW-1185">Reference proteome</keyword>
<dbReference type="InterPro" id="IPR013128">
    <property type="entry name" value="Peptidase_C1A"/>
</dbReference>
<dbReference type="InterPro" id="IPR000668">
    <property type="entry name" value="Peptidase_C1A_C"/>
</dbReference>
<evidence type="ECO:0000256" key="1">
    <source>
        <dbReference type="ARBA" id="ARBA00008455"/>
    </source>
</evidence>
<feature type="domain" description="Peptidase C1A papain C-terminal" evidence="3">
    <location>
        <begin position="120"/>
        <end position="341"/>
    </location>
</feature>
<gene>
    <name evidence="5" type="ORF">M9Y10_042761</name>
</gene>
<dbReference type="SUPFAM" id="SSF54001">
    <property type="entry name" value="Cysteine proteinases"/>
    <property type="match status" value="1"/>
</dbReference>
<protein>
    <submittedName>
        <fullName evidence="5">Uncharacterized protein</fullName>
    </submittedName>
</protein>
<sequence>MFLNFLIVSTLGLIIKSSEERSFLHWMRESKNFYIGEEYHFRLGVWIANYRYIQSQNTDFSKKHFKCGMNSLSALTSSEYRSYLGYRLNKDNSKNGKTIMTNSKSNYNKIQSSYAKNKDYPDELDYRTNEPAVLNPISNVGSCAGADWAFSVTSSIETNHAIKEAELIKLSEQCLIDCVTYCDGCNSCTPYKAFFCITNERYQCHVNTESDYPYEGSKGECRFNMNKALALYTGVIWQNDQPENDMIGYLNDYGIGALSMDATAASFQLYVSGIYDDKNCGTENNHAINVVGYGTEGEGDSAIPYWICRNCWGRAWGEDGYFRIIRGVNQCGISKQVGFPLKFF</sequence>
<dbReference type="SMART" id="SM00848">
    <property type="entry name" value="Inhibitor_I29"/>
    <property type="match status" value="1"/>
</dbReference>
<dbReference type="EMBL" id="JAPFFF010000008">
    <property type="protein sequence ID" value="KAK8883664.1"/>
    <property type="molecule type" value="Genomic_DNA"/>
</dbReference>
<dbReference type="Gene3D" id="3.90.70.10">
    <property type="entry name" value="Cysteine proteinases"/>
    <property type="match status" value="1"/>
</dbReference>
<accession>A0ABR2JXR7</accession>
<name>A0ABR2JXR7_9EUKA</name>
<feature type="domain" description="Cathepsin propeptide inhibitor" evidence="4">
    <location>
        <begin position="23"/>
        <end position="80"/>
    </location>
</feature>
<dbReference type="PROSITE" id="PS00639">
    <property type="entry name" value="THIOL_PROTEASE_HIS"/>
    <property type="match status" value="1"/>
</dbReference>
<comment type="similarity">
    <text evidence="1">Belongs to the peptidase C1 family.</text>
</comment>
<dbReference type="InterPro" id="IPR013201">
    <property type="entry name" value="Prot_inhib_I29"/>
</dbReference>
<dbReference type="Pfam" id="PF00112">
    <property type="entry name" value="Peptidase_C1"/>
    <property type="match status" value="1"/>
</dbReference>
<organism evidence="5 6">
    <name type="scientific">Tritrichomonas musculus</name>
    <dbReference type="NCBI Taxonomy" id="1915356"/>
    <lineage>
        <taxon>Eukaryota</taxon>
        <taxon>Metamonada</taxon>
        <taxon>Parabasalia</taxon>
        <taxon>Tritrichomonadida</taxon>
        <taxon>Tritrichomonadidae</taxon>
        <taxon>Tritrichomonas</taxon>
    </lineage>
</organism>
<keyword evidence="2" id="KW-0732">Signal</keyword>
<evidence type="ECO:0000313" key="5">
    <source>
        <dbReference type="EMBL" id="KAK8883664.1"/>
    </source>
</evidence>
<proteinExistence type="inferred from homology"/>
<dbReference type="InterPro" id="IPR038765">
    <property type="entry name" value="Papain-like_cys_pep_sf"/>
</dbReference>
<feature type="signal peptide" evidence="2">
    <location>
        <begin position="1"/>
        <end position="20"/>
    </location>
</feature>
<comment type="caution">
    <text evidence="5">The sequence shown here is derived from an EMBL/GenBank/DDBJ whole genome shotgun (WGS) entry which is preliminary data.</text>
</comment>
<dbReference type="SMART" id="SM00645">
    <property type="entry name" value="Pept_C1"/>
    <property type="match status" value="1"/>
</dbReference>
<dbReference type="Proteomes" id="UP001470230">
    <property type="component" value="Unassembled WGS sequence"/>
</dbReference>
<evidence type="ECO:0000259" key="3">
    <source>
        <dbReference type="SMART" id="SM00645"/>
    </source>
</evidence>
<feature type="chain" id="PRO_5046302255" evidence="2">
    <location>
        <begin position="21"/>
        <end position="344"/>
    </location>
</feature>
<dbReference type="Pfam" id="PF08246">
    <property type="entry name" value="Inhibitor_I29"/>
    <property type="match status" value="1"/>
</dbReference>
<dbReference type="InterPro" id="IPR025660">
    <property type="entry name" value="Pept_his_AS"/>
</dbReference>
<evidence type="ECO:0000259" key="4">
    <source>
        <dbReference type="SMART" id="SM00848"/>
    </source>
</evidence>
<dbReference type="PANTHER" id="PTHR12411">
    <property type="entry name" value="CYSTEINE PROTEASE FAMILY C1-RELATED"/>
    <property type="match status" value="1"/>
</dbReference>
<evidence type="ECO:0000256" key="2">
    <source>
        <dbReference type="SAM" id="SignalP"/>
    </source>
</evidence>
<evidence type="ECO:0000313" key="6">
    <source>
        <dbReference type="Proteomes" id="UP001470230"/>
    </source>
</evidence>
<dbReference type="InterPro" id="IPR039417">
    <property type="entry name" value="Peptidase_C1A_papain-like"/>
</dbReference>
<reference evidence="5 6" key="1">
    <citation type="submission" date="2024-04" db="EMBL/GenBank/DDBJ databases">
        <title>Tritrichomonas musculus Genome.</title>
        <authorList>
            <person name="Alves-Ferreira E."/>
            <person name="Grigg M."/>
            <person name="Lorenzi H."/>
            <person name="Galac M."/>
        </authorList>
    </citation>
    <scope>NUCLEOTIDE SEQUENCE [LARGE SCALE GENOMIC DNA]</scope>
    <source>
        <strain evidence="5 6">EAF2021</strain>
    </source>
</reference>
<dbReference type="CDD" id="cd02248">
    <property type="entry name" value="Peptidase_C1A"/>
    <property type="match status" value="1"/>
</dbReference>